<protein>
    <submittedName>
        <fullName evidence="6">PDEase domain-containing protein</fullName>
    </submittedName>
</protein>
<dbReference type="PANTHER" id="PTHR11347">
    <property type="entry name" value="CYCLIC NUCLEOTIDE PHOSPHODIESTERASE"/>
    <property type="match status" value="1"/>
</dbReference>
<keyword evidence="2" id="KW-0378">Hydrolase</keyword>
<dbReference type="SUPFAM" id="SSF109604">
    <property type="entry name" value="HD-domain/PDEase-like"/>
    <property type="match status" value="1"/>
</dbReference>
<dbReference type="InterPro" id="IPR002073">
    <property type="entry name" value="PDEase_catalytic_dom"/>
</dbReference>
<dbReference type="WBParaSite" id="maker-unitig_23267-snap-gene-0.2-mRNA-1">
    <property type="protein sequence ID" value="maker-unitig_23267-snap-gene-0.2-mRNA-1"/>
    <property type="gene ID" value="maker-unitig_23267-snap-gene-0.2"/>
</dbReference>
<sequence length="695" mass="75429">MQSLSEIPEQFIGYLEGDDEWEFDIPRAGTGDQQPRPLRFNVCQLLQCSEDTMLNWLQVIQDNYHQENCYHNATHPRRADVMQSSAYFLERIRVKAALDEMDEAASLIGALVHDPGPSGQDQTPSSSTAGTGWLCCSNDVSVLESHHVSLAFQLNHPGRPRINIFKNLPPDEYKSLRQGIVDVVLATEMARHFEHVGKLWRLLLAGRDSGPSDEASSGIGNMARRGGKRWSCWPSRRTELSSCGCSSSAPTSATSAAALAQTVQGVVQAHFRRVLSAAFCDVPQLLDNMNNNYAYWKQLLPKRSHGGSGAATQKSKLKLRVLNSSSENFNELPKPKDPPTRRCLLVVRGHVPVRWGRSRKVSPQHAAAQFLIAPLRPSSAPTRTCGWRPHVGKPGRWSCGKCRLHLAHPVLGDGQRPQDRRRGREAAADGRRLLRRCCPRAIDSPSTARVLQQLLDHGVRSLWQGGWRRLRRRLLRHEAVDAGGGGVESRAVWGGGERRRCGGAAAAAAAELMPESPVLVAAAAVAGEKIGKGVETQRSGKKMEPGWQPASRGGARRWQRGRGGEQSKPKWSSSAAAAAAAAAAMAAAAPLPPPESRSRRSRRGNLADGVGDAGSRCGVPSSEVASTPRIWTAPVPIFPLKSPSAAGLQNLADLMTRVAALEQPLASAPRTDMRSCGRTSGRRTAPAAARHRRCA</sequence>
<dbReference type="AlphaFoldDB" id="A0A1I8F7B5"/>
<feature type="region of interest" description="Disordered" evidence="3">
    <location>
        <begin position="532"/>
        <end position="622"/>
    </location>
</feature>
<proteinExistence type="predicted"/>
<accession>A0A1I8F7B5</accession>
<organism evidence="5 6">
    <name type="scientific">Macrostomum lignano</name>
    <dbReference type="NCBI Taxonomy" id="282301"/>
    <lineage>
        <taxon>Eukaryota</taxon>
        <taxon>Metazoa</taxon>
        <taxon>Spiralia</taxon>
        <taxon>Lophotrochozoa</taxon>
        <taxon>Platyhelminthes</taxon>
        <taxon>Rhabditophora</taxon>
        <taxon>Macrostomorpha</taxon>
        <taxon>Macrostomida</taxon>
        <taxon>Macrostomidae</taxon>
        <taxon>Macrostomum</taxon>
    </lineage>
</organism>
<evidence type="ECO:0000313" key="6">
    <source>
        <dbReference type="WBParaSite" id="maker-unitig_23267-snap-gene-0.2-mRNA-1"/>
    </source>
</evidence>
<dbReference type="InterPro" id="IPR003607">
    <property type="entry name" value="HD/PDEase_dom"/>
</dbReference>
<dbReference type="InterPro" id="IPR036971">
    <property type="entry name" value="PDEase_catalytic_dom_sf"/>
</dbReference>
<evidence type="ECO:0000259" key="4">
    <source>
        <dbReference type="PROSITE" id="PS51845"/>
    </source>
</evidence>
<keyword evidence="5" id="KW-1185">Reference proteome</keyword>
<evidence type="ECO:0000256" key="3">
    <source>
        <dbReference type="SAM" id="MobiDB-lite"/>
    </source>
</evidence>
<dbReference type="Proteomes" id="UP000095280">
    <property type="component" value="Unplaced"/>
</dbReference>
<reference evidence="6" key="1">
    <citation type="submission" date="2016-11" db="UniProtKB">
        <authorList>
            <consortium name="WormBaseParasite"/>
        </authorList>
    </citation>
    <scope>IDENTIFICATION</scope>
</reference>
<dbReference type="Pfam" id="PF00233">
    <property type="entry name" value="PDEase_I"/>
    <property type="match status" value="1"/>
</dbReference>
<feature type="domain" description="PDEase" evidence="4">
    <location>
        <begin position="1"/>
        <end position="199"/>
    </location>
</feature>
<feature type="compositionally biased region" description="Low complexity" evidence="3">
    <location>
        <begin position="575"/>
        <end position="589"/>
    </location>
</feature>
<dbReference type="PROSITE" id="PS51845">
    <property type="entry name" value="PDEASE_I_2"/>
    <property type="match status" value="1"/>
</dbReference>
<evidence type="ECO:0000256" key="1">
    <source>
        <dbReference type="ARBA" id="ARBA00022723"/>
    </source>
</evidence>
<name>A0A1I8F7B5_9PLAT</name>
<dbReference type="GO" id="GO:0007165">
    <property type="term" value="P:signal transduction"/>
    <property type="evidence" value="ECO:0007669"/>
    <property type="project" value="InterPro"/>
</dbReference>
<dbReference type="GO" id="GO:0046872">
    <property type="term" value="F:metal ion binding"/>
    <property type="evidence" value="ECO:0007669"/>
    <property type="project" value="UniProtKB-KW"/>
</dbReference>
<dbReference type="GO" id="GO:0004114">
    <property type="term" value="F:3',5'-cyclic-nucleotide phosphodiesterase activity"/>
    <property type="evidence" value="ECO:0007669"/>
    <property type="project" value="InterPro"/>
</dbReference>
<dbReference type="CDD" id="cd00077">
    <property type="entry name" value="HDc"/>
    <property type="match status" value="1"/>
</dbReference>
<keyword evidence="1" id="KW-0479">Metal-binding</keyword>
<evidence type="ECO:0000313" key="5">
    <source>
        <dbReference type="Proteomes" id="UP000095280"/>
    </source>
</evidence>
<evidence type="ECO:0000256" key="2">
    <source>
        <dbReference type="ARBA" id="ARBA00022801"/>
    </source>
</evidence>
<dbReference type="Gene3D" id="1.10.1300.10">
    <property type="entry name" value="3'5'-cyclic nucleotide phosphodiesterase, catalytic domain"/>
    <property type="match status" value="1"/>
</dbReference>
<feature type="region of interest" description="Disordered" evidence="3">
    <location>
        <begin position="669"/>
        <end position="695"/>
    </location>
</feature>